<evidence type="ECO:0000313" key="2">
    <source>
        <dbReference type="Proteomes" id="UP001157502"/>
    </source>
</evidence>
<name>A0ACC2H7Q7_DALPE</name>
<proteinExistence type="predicted"/>
<protein>
    <submittedName>
        <fullName evidence="1">Uncharacterized protein</fullName>
    </submittedName>
</protein>
<keyword evidence="2" id="KW-1185">Reference proteome</keyword>
<gene>
    <name evidence="1" type="ORF">DPEC_G00064040</name>
</gene>
<comment type="caution">
    <text evidence="1">The sequence shown here is derived from an EMBL/GenBank/DDBJ whole genome shotgun (WGS) entry which is preliminary data.</text>
</comment>
<reference evidence="1" key="1">
    <citation type="submission" date="2021-05" db="EMBL/GenBank/DDBJ databases">
        <authorList>
            <person name="Pan Q."/>
            <person name="Jouanno E."/>
            <person name="Zahm M."/>
            <person name="Klopp C."/>
            <person name="Cabau C."/>
            <person name="Louis A."/>
            <person name="Berthelot C."/>
            <person name="Parey E."/>
            <person name="Roest Crollius H."/>
            <person name="Montfort J."/>
            <person name="Robinson-Rechavi M."/>
            <person name="Bouchez O."/>
            <person name="Lampietro C."/>
            <person name="Lopez Roques C."/>
            <person name="Donnadieu C."/>
            <person name="Postlethwait J."/>
            <person name="Bobe J."/>
            <person name="Dillon D."/>
            <person name="Chandos A."/>
            <person name="von Hippel F."/>
            <person name="Guiguen Y."/>
        </authorList>
    </citation>
    <scope>NUCLEOTIDE SEQUENCE</scope>
    <source>
        <strain evidence="1">YG-Jan2019</strain>
    </source>
</reference>
<organism evidence="1 2">
    <name type="scientific">Dallia pectoralis</name>
    <name type="common">Alaska blackfish</name>
    <dbReference type="NCBI Taxonomy" id="75939"/>
    <lineage>
        <taxon>Eukaryota</taxon>
        <taxon>Metazoa</taxon>
        <taxon>Chordata</taxon>
        <taxon>Craniata</taxon>
        <taxon>Vertebrata</taxon>
        <taxon>Euteleostomi</taxon>
        <taxon>Actinopterygii</taxon>
        <taxon>Neopterygii</taxon>
        <taxon>Teleostei</taxon>
        <taxon>Protacanthopterygii</taxon>
        <taxon>Esociformes</taxon>
        <taxon>Umbridae</taxon>
        <taxon>Dallia</taxon>
    </lineage>
</organism>
<dbReference type="Proteomes" id="UP001157502">
    <property type="component" value="Chromosome 5"/>
</dbReference>
<evidence type="ECO:0000313" key="1">
    <source>
        <dbReference type="EMBL" id="KAJ8011989.1"/>
    </source>
</evidence>
<dbReference type="EMBL" id="CM055732">
    <property type="protein sequence ID" value="KAJ8011989.1"/>
    <property type="molecule type" value="Genomic_DNA"/>
</dbReference>
<sequence length="116" mass="12551">MYRTGGVTVARQTSPPGLSRCSATSWHRRKDRGRNLPADLTGRLFCHLVGLRKEPLTDPTLPGWPEPRMGAERGNRGGRRERGERALISPRLAGLSSTPGGPSSLAPGAWNSKVLL</sequence>
<accession>A0ACC2H7Q7</accession>